<evidence type="ECO:0000313" key="7">
    <source>
        <dbReference type="EMBL" id="OAP34194.1"/>
    </source>
</evidence>
<dbReference type="InterPro" id="IPR013325">
    <property type="entry name" value="RNA_pol_sigma_r2"/>
</dbReference>
<dbReference type="Proteomes" id="UP000078507">
    <property type="component" value="Unassembled WGS sequence"/>
</dbReference>
<dbReference type="Pfam" id="PF08281">
    <property type="entry name" value="Sigma70_r4_2"/>
    <property type="match status" value="1"/>
</dbReference>
<dbReference type="InterPro" id="IPR053866">
    <property type="entry name" value="PhyR_sigma2"/>
</dbReference>
<evidence type="ECO:0000259" key="5">
    <source>
        <dbReference type="Pfam" id="PF08281"/>
    </source>
</evidence>
<dbReference type="Gene3D" id="1.10.10.10">
    <property type="entry name" value="Winged helix-like DNA-binding domain superfamily/Winged helix DNA-binding domain"/>
    <property type="match status" value="1"/>
</dbReference>
<dbReference type="OrthoDB" id="9797134at2"/>
<comment type="caution">
    <text evidence="7">The sequence shown here is derived from an EMBL/GenBank/DDBJ whole genome shotgun (WGS) entry which is preliminary data.</text>
</comment>
<dbReference type="GO" id="GO:0003677">
    <property type="term" value="F:DNA binding"/>
    <property type="evidence" value="ECO:0007669"/>
    <property type="project" value="InterPro"/>
</dbReference>
<sequence>MSHDRNGPQTGAEAAASVPDSFEEGVLALMPALRRYSRSLMHSDPDGEDLLQDCVEKVLARRAQWRGANLRAWAFTIMTNLYRNRHRRKAQHPEVELDEELGLAVQEQDADPLERQRLVRALDRLSADNRAVLMLVVIEGYRYQDVAEMMAIPIGTVMSRLSRARRQLAEAMKEDNVIALRRPK</sequence>
<dbReference type="InterPro" id="IPR039425">
    <property type="entry name" value="RNA_pol_sigma-70-like"/>
</dbReference>
<dbReference type="InterPro" id="IPR013324">
    <property type="entry name" value="RNA_pol_sigma_r3/r4-like"/>
</dbReference>
<organism evidence="7 8">
    <name type="scientific">Sinorhizobium saheli</name>
    <dbReference type="NCBI Taxonomy" id="36856"/>
    <lineage>
        <taxon>Bacteria</taxon>
        <taxon>Pseudomonadati</taxon>
        <taxon>Pseudomonadota</taxon>
        <taxon>Alphaproteobacteria</taxon>
        <taxon>Hyphomicrobiales</taxon>
        <taxon>Rhizobiaceae</taxon>
        <taxon>Sinorhizobium/Ensifer group</taxon>
        <taxon>Sinorhizobium</taxon>
    </lineage>
</organism>
<proteinExistence type="inferred from homology"/>
<keyword evidence="8" id="KW-1185">Reference proteome</keyword>
<keyword evidence="2" id="KW-0805">Transcription regulation</keyword>
<dbReference type="RefSeq" id="WP_066879377.1">
    <property type="nucleotide sequence ID" value="NZ_LNQB01000102.1"/>
</dbReference>
<dbReference type="PANTHER" id="PTHR43133:SF25">
    <property type="entry name" value="RNA POLYMERASE SIGMA FACTOR RFAY-RELATED"/>
    <property type="match status" value="1"/>
</dbReference>
<dbReference type="InterPro" id="IPR013249">
    <property type="entry name" value="RNA_pol_sigma70_r4_t2"/>
</dbReference>
<dbReference type="InterPro" id="IPR014284">
    <property type="entry name" value="RNA_pol_sigma-70_dom"/>
</dbReference>
<dbReference type="Pfam" id="PF22029">
    <property type="entry name" value="PhyR_sigma2"/>
    <property type="match status" value="1"/>
</dbReference>
<dbReference type="EMBL" id="LNQB01000102">
    <property type="protein sequence ID" value="OAP34194.1"/>
    <property type="molecule type" value="Genomic_DNA"/>
</dbReference>
<accession>A0A178XG27</accession>
<keyword evidence="3" id="KW-0731">Sigma factor</keyword>
<dbReference type="Gene3D" id="1.10.1740.10">
    <property type="match status" value="1"/>
</dbReference>
<evidence type="ECO:0000259" key="6">
    <source>
        <dbReference type="Pfam" id="PF22029"/>
    </source>
</evidence>
<dbReference type="GO" id="GO:0016987">
    <property type="term" value="F:sigma factor activity"/>
    <property type="evidence" value="ECO:0007669"/>
    <property type="project" value="UniProtKB-KW"/>
</dbReference>
<evidence type="ECO:0000313" key="8">
    <source>
        <dbReference type="Proteomes" id="UP000078507"/>
    </source>
</evidence>
<dbReference type="NCBIfam" id="TIGR02937">
    <property type="entry name" value="sigma70-ECF"/>
    <property type="match status" value="1"/>
</dbReference>
<dbReference type="SUPFAM" id="SSF88946">
    <property type="entry name" value="Sigma2 domain of RNA polymerase sigma factors"/>
    <property type="match status" value="1"/>
</dbReference>
<gene>
    <name evidence="7" type="ORF">ATB98_22985</name>
</gene>
<dbReference type="STRING" id="36856.ATB98_22985"/>
<protein>
    <submittedName>
        <fullName evidence="7">RNA polymerase subunit sigma-70</fullName>
    </submittedName>
</protein>
<evidence type="ECO:0000256" key="2">
    <source>
        <dbReference type="ARBA" id="ARBA00023015"/>
    </source>
</evidence>
<name>A0A178XG27_SINSA</name>
<dbReference type="InterPro" id="IPR036388">
    <property type="entry name" value="WH-like_DNA-bd_sf"/>
</dbReference>
<evidence type="ECO:0000256" key="1">
    <source>
        <dbReference type="ARBA" id="ARBA00010641"/>
    </source>
</evidence>
<feature type="domain" description="PhyR sigma2" evidence="6">
    <location>
        <begin position="28"/>
        <end position="78"/>
    </location>
</feature>
<comment type="similarity">
    <text evidence="1">Belongs to the sigma-70 factor family. ECF subfamily.</text>
</comment>
<keyword evidence="4" id="KW-0804">Transcription</keyword>
<reference evidence="7 8" key="1">
    <citation type="submission" date="2015-11" db="EMBL/GenBank/DDBJ databases">
        <title>Ensifer anhuiense sp. nov., an effective nitrogen fixation bacterium with Glycine soja.</title>
        <authorList>
            <person name="Yan H."/>
            <person name="Chen W."/>
        </authorList>
    </citation>
    <scope>NUCLEOTIDE SEQUENCE [LARGE SCALE GENOMIC DNA]</scope>
    <source>
        <strain evidence="7 8">LMG 7837</strain>
    </source>
</reference>
<evidence type="ECO:0000256" key="3">
    <source>
        <dbReference type="ARBA" id="ARBA00023082"/>
    </source>
</evidence>
<dbReference type="PANTHER" id="PTHR43133">
    <property type="entry name" value="RNA POLYMERASE ECF-TYPE SIGMA FACTO"/>
    <property type="match status" value="1"/>
</dbReference>
<dbReference type="AlphaFoldDB" id="A0A178XG27"/>
<dbReference type="CDD" id="cd06171">
    <property type="entry name" value="Sigma70_r4"/>
    <property type="match status" value="1"/>
</dbReference>
<dbReference type="GO" id="GO:0006352">
    <property type="term" value="P:DNA-templated transcription initiation"/>
    <property type="evidence" value="ECO:0007669"/>
    <property type="project" value="InterPro"/>
</dbReference>
<evidence type="ECO:0000256" key="4">
    <source>
        <dbReference type="ARBA" id="ARBA00023163"/>
    </source>
</evidence>
<feature type="domain" description="RNA polymerase sigma factor 70 region 4 type 2" evidence="5">
    <location>
        <begin position="115"/>
        <end position="168"/>
    </location>
</feature>
<dbReference type="SUPFAM" id="SSF88659">
    <property type="entry name" value="Sigma3 and sigma4 domains of RNA polymerase sigma factors"/>
    <property type="match status" value="1"/>
</dbReference>